<dbReference type="Gene3D" id="1.10.1040.10">
    <property type="entry name" value="N-(1-d-carboxylethyl)-l-norvaline Dehydrogenase, domain 2"/>
    <property type="match status" value="1"/>
</dbReference>
<name>A0ABR9UF95_9CYAN</name>
<comment type="caution">
    <text evidence="6">The sequence shown here is derived from an EMBL/GenBank/DDBJ whole genome shotgun (WGS) entry which is preliminary data.</text>
</comment>
<dbReference type="InterPro" id="IPR008927">
    <property type="entry name" value="6-PGluconate_DH-like_C_sf"/>
</dbReference>
<dbReference type="Pfam" id="PF14833">
    <property type="entry name" value="NAD_binding_11"/>
    <property type="match status" value="1"/>
</dbReference>
<dbReference type="InterPro" id="IPR029154">
    <property type="entry name" value="HIBADH-like_NADP-bd"/>
</dbReference>
<accession>A0ABR9UF95</accession>
<dbReference type="SUPFAM" id="SSF51735">
    <property type="entry name" value="NAD(P)-binding Rossmann-fold domains"/>
    <property type="match status" value="1"/>
</dbReference>
<dbReference type="Pfam" id="PF03446">
    <property type="entry name" value="NAD_binding_2"/>
    <property type="match status" value="1"/>
</dbReference>
<dbReference type="InterPro" id="IPR051265">
    <property type="entry name" value="HIBADH-related_NP60_sf"/>
</dbReference>
<proteinExistence type="inferred from homology"/>
<evidence type="ECO:0000313" key="6">
    <source>
        <dbReference type="EMBL" id="MBE9145125.1"/>
    </source>
</evidence>
<evidence type="ECO:0000256" key="1">
    <source>
        <dbReference type="ARBA" id="ARBA00009080"/>
    </source>
</evidence>
<dbReference type="InterPro" id="IPR006115">
    <property type="entry name" value="6PGDH_NADP-bd"/>
</dbReference>
<evidence type="ECO:0000256" key="2">
    <source>
        <dbReference type="ARBA" id="ARBA00023002"/>
    </source>
</evidence>
<keyword evidence="7" id="KW-1185">Reference proteome</keyword>
<organism evidence="6 7">
    <name type="scientific">Planktothrix mougeotii LEGE 06226</name>
    <dbReference type="NCBI Taxonomy" id="1828728"/>
    <lineage>
        <taxon>Bacteria</taxon>
        <taxon>Bacillati</taxon>
        <taxon>Cyanobacteriota</taxon>
        <taxon>Cyanophyceae</taxon>
        <taxon>Oscillatoriophycideae</taxon>
        <taxon>Oscillatoriales</taxon>
        <taxon>Microcoleaceae</taxon>
        <taxon>Planktothrix</taxon>
    </lineage>
</organism>
<evidence type="ECO:0000259" key="5">
    <source>
        <dbReference type="Pfam" id="PF14833"/>
    </source>
</evidence>
<dbReference type="PANTHER" id="PTHR43580">
    <property type="entry name" value="OXIDOREDUCTASE GLYR1-RELATED"/>
    <property type="match status" value="1"/>
</dbReference>
<gene>
    <name evidence="6" type="ORF">IQ236_18155</name>
</gene>
<feature type="domain" description="3-hydroxyisobutyrate dehydrogenase-like NAD-binding" evidence="5">
    <location>
        <begin position="161"/>
        <end position="279"/>
    </location>
</feature>
<keyword evidence="2" id="KW-0560">Oxidoreductase</keyword>
<reference evidence="6 7" key="1">
    <citation type="submission" date="2020-10" db="EMBL/GenBank/DDBJ databases">
        <authorList>
            <person name="Castelo-Branco R."/>
            <person name="Eusebio N."/>
            <person name="Adriana R."/>
            <person name="Vieira A."/>
            <person name="Brugerolle De Fraissinette N."/>
            <person name="Rezende De Castro R."/>
            <person name="Schneider M.P."/>
            <person name="Vasconcelos V."/>
            <person name="Leao P.N."/>
        </authorList>
    </citation>
    <scope>NUCLEOTIDE SEQUENCE [LARGE SCALE GENOMIC DNA]</scope>
    <source>
        <strain evidence="6 7">LEGE 06226</strain>
    </source>
</reference>
<dbReference type="Gene3D" id="3.40.50.720">
    <property type="entry name" value="NAD(P)-binding Rossmann-like Domain"/>
    <property type="match status" value="1"/>
</dbReference>
<evidence type="ECO:0000259" key="4">
    <source>
        <dbReference type="Pfam" id="PF03446"/>
    </source>
</evidence>
<dbReference type="InterPro" id="IPR036291">
    <property type="entry name" value="NAD(P)-bd_dom_sf"/>
</dbReference>
<dbReference type="InterPro" id="IPR015815">
    <property type="entry name" value="HIBADH-related"/>
</dbReference>
<dbReference type="RefSeq" id="WP_193870602.1">
    <property type="nucleotide sequence ID" value="NZ_JADEWU010000048.1"/>
</dbReference>
<feature type="domain" description="6-phosphogluconate dehydrogenase NADP-binding" evidence="4">
    <location>
        <begin position="2"/>
        <end position="153"/>
    </location>
</feature>
<dbReference type="Proteomes" id="UP000640725">
    <property type="component" value="Unassembled WGS sequence"/>
</dbReference>
<dbReference type="PIRSF" id="PIRSF000103">
    <property type="entry name" value="HIBADH"/>
    <property type="match status" value="1"/>
</dbReference>
<dbReference type="PANTHER" id="PTHR43580:SF9">
    <property type="entry name" value="GLYOXYLATE_SUCCINIC SEMIALDEHYDE REDUCTASE 1"/>
    <property type="match status" value="1"/>
</dbReference>
<evidence type="ECO:0000313" key="7">
    <source>
        <dbReference type="Proteomes" id="UP000640725"/>
    </source>
</evidence>
<protein>
    <submittedName>
        <fullName evidence="6">NAD(P)-dependent oxidoreductase</fullName>
    </submittedName>
</protein>
<dbReference type="EMBL" id="JADEWU010000048">
    <property type="protein sequence ID" value="MBE9145125.1"/>
    <property type="molecule type" value="Genomic_DNA"/>
</dbReference>
<dbReference type="SUPFAM" id="SSF48179">
    <property type="entry name" value="6-phosphogluconate dehydrogenase C-terminal domain-like"/>
    <property type="match status" value="1"/>
</dbReference>
<sequence>MRIGIIGTGLMGFPMAQRLLEAGYQLIVYNRTTSKVEPLREAGATVAGTPQGLIATSDCILLMLTNQDAIESVLFRSEFQSFLSGKTVISMGTISPTDSKTIQKEILKAGGDYLEAPVLGSIPEAKAGTLQIMVGSTEAQFEQWLNLLKCLGEPKYIGEVGSAAALKLALNQLIASLTTAFALSLNFVQQQGVDIELFMEILRNSALYAPTFDKKLQRMLEENYENPNFPTKHLLKDTNLFLQEAVKMGLNASSLEGVKAILEATQKLGKSNDDYSALFTTIKP</sequence>
<evidence type="ECO:0000256" key="3">
    <source>
        <dbReference type="ARBA" id="ARBA00023027"/>
    </source>
</evidence>
<comment type="similarity">
    <text evidence="1">Belongs to the HIBADH-related family.</text>
</comment>
<keyword evidence="3" id="KW-0520">NAD</keyword>
<dbReference type="InterPro" id="IPR013328">
    <property type="entry name" value="6PGD_dom2"/>
</dbReference>